<feature type="domain" description="HTH La-type RNA-binding" evidence="5">
    <location>
        <begin position="311"/>
        <end position="401"/>
    </location>
</feature>
<feature type="compositionally biased region" description="Basic and acidic residues" evidence="4">
    <location>
        <begin position="702"/>
        <end position="712"/>
    </location>
</feature>
<dbReference type="Pfam" id="PF05383">
    <property type="entry name" value="La"/>
    <property type="match status" value="1"/>
</dbReference>
<keyword evidence="7" id="KW-1185">Reference proteome</keyword>
<dbReference type="OrthoDB" id="340227at2759"/>
<dbReference type="GO" id="GO:0005829">
    <property type="term" value="C:cytosol"/>
    <property type="evidence" value="ECO:0007669"/>
    <property type="project" value="TreeGrafter"/>
</dbReference>
<feature type="compositionally biased region" description="Polar residues" evidence="4">
    <location>
        <begin position="746"/>
        <end position="755"/>
    </location>
</feature>
<comment type="caution">
    <text evidence="6">The sequence shown here is derived from an EMBL/GenBank/DDBJ whole genome shotgun (WGS) entry which is preliminary data.</text>
</comment>
<feature type="compositionally biased region" description="Basic residues" evidence="4">
    <location>
        <begin position="724"/>
        <end position="737"/>
    </location>
</feature>
<dbReference type="PROSITE" id="PS50961">
    <property type="entry name" value="HTH_LA"/>
    <property type="match status" value="1"/>
</dbReference>
<dbReference type="SUPFAM" id="SSF46785">
    <property type="entry name" value="Winged helix' DNA-binding domain"/>
    <property type="match status" value="1"/>
</dbReference>
<evidence type="ECO:0000256" key="4">
    <source>
        <dbReference type="SAM" id="MobiDB-lite"/>
    </source>
</evidence>
<dbReference type="SMART" id="SM00715">
    <property type="entry name" value="LA"/>
    <property type="match status" value="1"/>
</dbReference>
<dbReference type="InterPro" id="IPR045180">
    <property type="entry name" value="La_dom_prot"/>
</dbReference>
<proteinExistence type="predicted"/>
<feature type="compositionally biased region" description="Polar residues" evidence="4">
    <location>
        <begin position="139"/>
        <end position="154"/>
    </location>
</feature>
<dbReference type="PANTHER" id="PTHR22792:SF132">
    <property type="entry name" value="LA-RELATED PROTEIN 1"/>
    <property type="match status" value="1"/>
</dbReference>
<feature type="region of interest" description="Disordered" evidence="4">
    <location>
        <begin position="696"/>
        <end position="756"/>
    </location>
</feature>
<name>A0A9P6UX83_9FUNG</name>
<evidence type="ECO:0000256" key="2">
    <source>
        <dbReference type="ARBA" id="ARBA00022884"/>
    </source>
</evidence>
<dbReference type="Pfam" id="PF26088">
    <property type="entry name" value="RRM_LARP4"/>
    <property type="match status" value="1"/>
</dbReference>
<feature type="compositionally biased region" description="Polar residues" evidence="4">
    <location>
        <begin position="65"/>
        <end position="89"/>
    </location>
</feature>
<feature type="compositionally biased region" description="Low complexity" evidence="4">
    <location>
        <begin position="155"/>
        <end position="166"/>
    </location>
</feature>
<reference evidence="6" key="1">
    <citation type="journal article" date="2020" name="Fungal Divers.">
        <title>Resolving the Mortierellaceae phylogeny through synthesis of multi-gene phylogenetics and phylogenomics.</title>
        <authorList>
            <person name="Vandepol N."/>
            <person name="Liber J."/>
            <person name="Desiro A."/>
            <person name="Na H."/>
            <person name="Kennedy M."/>
            <person name="Barry K."/>
            <person name="Grigoriev I.V."/>
            <person name="Miller A.N."/>
            <person name="O'Donnell K."/>
            <person name="Stajich J.E."/>
            <person name="Bonito G."/>
        </authorList>
    </citation>
    <scope>NUCLEOTIDE SEQUENCE</scope>
    <source>
        <strain evidence="6">REB-010B</strain>
    </source>
</reference>
<dbReference type="InterPro" id="IPR006630">
    <property type="entry name" value="La_HTH"/>
</dbReference>
<dbReference type="AlphaFoldDB" id="A0A9P6UX83"/>
<dbReference type="GO" id="GO:0010494">
    <property type="term" value="C:cytoplasmic stress granule"/>
    <property type="evidence" value="ECO:0007669"/>
    <property type="project" value="TreeGrafter"/>
</dbReference>
<keyword evidence="2 3" id="KW-0694">RNA-binding</keyword>
<feature type="non-terminal residue" evidence="6">
    <location>
        <position position="1"/>
    </location>
</feature>
<protein>
    <submittedName>
        <fullName evidence="6">La- protein 4</fullName>
    </submittedName>
</protein>
<evidence type="ECO:0000313" key="7">
    <source>
        <dbReference type="Proteomes" id="UP000738325"/>
    </source>
</evidence>
<dbReference type="GO" id="GO:0045727">
    <property type="term" value="P:positive regulation of translation"/>
    <property type="evidence" value="ECO:0007669"/>
    <property type="project" value="TreeGrafter"/>
</dbReference>
<dbReference type="InterPro" id="IPR036388">
    <property type="entry name" value="WH-like_DNA-bd_sf"/>
</dbReference>
<dbReference type="InterPro" id="IPR012677">
    <property type="entry name" value="Nucleotide-bd_a/b_plait_sf"/>
</dbReference>
<evidence type="ECO:0000259" key="5">
    <source>
        <dbReference type="PROSITE" id="PS50961"/>
    </source>
</evidence>
<organism evidence="6 7">
    <name type="scientific">Dissophora globulifera</name>
    <dbReference type="NCBI Taxonomy" id="979702"/>
    <lineage>
        <taxon>Eukaryota</taxon>
        <taxon>Fungi</taxon>
        <taxon>Fungi incertae sedis</taxon>
        <taxon>Mucoromycota</taxon>
        <taxon>Mortierellomycotina</taxon>
        <taxon>Mortierellomycetes</taxon>
        <taxon>Mortierellales</taxon>
        <taxon>Mortierellaceae</taxon>
        <taxon>Dissophora</taxon>
    </lineage>
</organism>
<accession>A0A9P6UX83</accession>
<gene>
    <name evidence="6" type="primary">LARP4</name>
    <name evidence="6" type="ORF">BGZ99_002778</name>
</gene>
<dbReference type="InterPro" id="IPR035979">
    <property type="entry name" value="RBD_domain_sf"/>
</dbReference>
<dbReference type="InterPro" id="IPR036390">
    <property type="entry name" value="WH_DNA-bd_sf"/>
</dbReference>
<feature type="region of interest" description="Disordered" evidence="4">
    <location>
        <begin position="1"/>
        <end position="169"/>
    </location>
</feature>
<evidence type="ECO:0000256" key="3">
    <source>
        <dbReference type="PROSITE-ProRule" id="PRU00332"/>
    </source>
</evidence>
<feature type="compositionally biased region" description="Polar residues" evidence="4">
    <location>
        <begin position="115"/>
        <end position="130"/>
    </location>
</feature>
<dbReference type="InterPro" id="IPR058699">
    <property type="entry name" value="RRM_LARP4/4B"/>
</dbReference>
<evidence type="ECO:0000313" key="6">
    <source>
        <dbReference type="EMBL" id="KAG0323361.1"/>
    </source>
</evidence>
<dbReference type="SUPFAM" id="SSF54928">
    <property type="entry name" value="RNA-binding domain, RBD"/>
    <property type="match status" value="1"/>
</dbReference>
<feature type="region of interest" description="Disordered" evidence="4">
    <location>
        <begin position="630"/>
        <end position="670"/>
    </location>
</feature>
<evidence type="ECO:0000256" key="1">
    <source>
        <dbReference type="ARBA" id="ARBA00022553"/>
    </source>
</evidence>
<dbReference type="Gene3D" id="1.10.10.10">
    <property type="entry name" value="Winged helix-like DNA-binding domain superfamily/Winged helix DNA-binding domain"/>
    <property type="match status" value="1"/>
</dbReference>
<sequence>MAAEGVYSVRQPHQPFERFPTKSNASVKGLRQPGHDAFFQHTGLPRTPHDRSQMGSPQGGDHQIKSGNHRLNYNNQRDVNSSISNNTSKAPRAGNHQQNHHHSAGDYKRQDYAAENSSSNYHRSSLTPASKTRRRHTNDSGAMLNNTQPRYSTLQHHQSGSRSHSSVPLMPRSLSYESSIPHAVRYNAQGYQHFLAQAAQPQIIVNETFHPTLYAPQHHTRRHQATAEHIDESYTPQRPRALSNSGTETLLESVYPPQPFYGMQWGYRPSQMPPVTPLAQEAASEGQRDAKEMLESLPSQIATLSLDARAYGDQEYRCERLREQLEWYFSPRNLATDTYLVSKMNADQWVPISVVADFNKVKAITHEFQDVVDALRKSPKVLVDTDGKMAKAITVDRPRTTLILRELPEDAEEQDIRGVFTEANCPAKSITKESVGNMWFVEFETADDALAMLHYTRGRYLLDVPIAARLKSNTVFTSGEFKSTQMATTTSGNLVMTATPATQDWVQPPSPSMAQDGLVFGMPAPYRRFPADETLVAPDSWSNQPIQESSPHDTSRSQTASPPFPPEAFHPLGVMAPTAVVLPPNAYYINGQMWIAAPGFAMPPPQGVDVHQHYPGQVFLHPTQYGARFAREARRDSQSDSCSQSGGGRSSDFMNRRASRQDYDDGAGGMRYSRHRNYYGLIDAQGQFQHANASYNMGQHPMRSDRSSDSRSDMSSGHPMQTKSGKKKRKNGFKNRNRNYYPRRGSNGQKSQNVVQAAGTDGADFSGISLNASLLVTESNPLGIEDGTKELEQSQVASVNAGVAMLTT</sequence>
<dbReference type="PANTHER" id="PTHR22792">
    <property type="entry name" value="LUPUS LA PROTEIN-RELATED"/>
    <property type="match status" value="1"/>
</dbReference>
<dbReference type="CDD" id="cd07323">
    <property type="entry name" value="LAM"/>
    <property type="match status" value="1"/>
</dbReference>
<feature type="region of interest" description="Disordered" evidence="4">
    <location>
        <begin position="541"/>
        <end position="568"/>
    </location>
</feature>
<dbReference type="Proteomes" id="UP000738325">
    <property type="component" value="Unassembled WGS sequence"/>
</dbReference>
<feature type="compositionally biased region" description="Basic and acidic residues" evidence="4">
    <location>
        <begin position="103"/>
        <end position="112"/>
    </location>
</feature>
<keyword evidence="1" id="KW-0597">Phosphoprotein</keyword>
<dbReference type="EMBL" id="JAAAIP010000189">
    <property type="protein sequence ID" value="KAG0323361.1"/>
    <property type="molecule type" value="Genomic_DNA"/>
</dbReference>
<dbReference type="GO" id="GO:0003723">
    <property type="term" value="F:RNA binding"/>
    <property type="evidence" value="ECO:0007669"/>
    <property type="project" value="UniProtKB-UniRule"/>
</dbReference>
<dbReference type="Gene3D" id="3.30.70.330">
    <property type="match status" value="1"/>
</dbReference>